<evidence type="ECO:0000256" key="2">
    <source>
        <dbReference type="ARBA" id="ARBA00022723"/>
    </source>
</evidence>
<dbReference type="PANTHER" id="PTHR44379:SF2">
    <property type="entry name" value="BLR6218 PROTEIN"/>
    <property type="match status" value="1"/>
</dbReference>
<dbReference type="PROSITE" id="PS51085">
    <property type="entry name" value="2FE2S_FER_2"/>
    <property type="match status" value="1"/>
</dbReference>
<evidence type="ECO:0000313" key="7">
    <source>
        <dbReference type="EMBL" id="BBE33482.1"/>
    </source>
</evidence>
<dbReference type="InterPro" id="IPR036884">
    <property type="entry name" value="2Fe-2S-bd_dom_sf"/>
</dbReference>
<keyword evidence="5" id="KW-0411">Iron-sulfur</keyword>
<dbReference type="GO" id="GO:0046872">
    <property type="term" value="F:metal ion binding"/>
    <property type="evidence" value="ECO:0007669"/>
    <property type="project" value="UniProtKB-KW"/>
</dbReference>
<name>A0AAD1D4Y2_SPHMI</name>
<dbReference type="EMBL" id="AP018711">
    <property type="protein sequence ID" value="BBE33482.1"/>
    <property type="molecule type" value="Genomic_DNA"/>
</dbReference>
<keyword evidence="1" id="KW-0001">2Fe-2S</keyword>
<reference evidence="8 10" key="2">
    <citation type="submission" date="2018-10" db="EMBL/GenBank/DDBJ databases">
        <title>Genomic Encyclopedia of Type Strains, Phase IV (KMG-IV): sequencing the most valuable type-strain genomes for metagenomic binning, comparative biology and taxonomic classification.</title>
        <authorList>
            <person name="Goeker M."/>
        </authorList>
    </citation>
    <scope>NUCLEOTIDE SEQUENCE [LARGE SCALE GENOMIC DNA]</scope>
    <source>
        <strain evidence="8 10">DSM 19791</strain>
    </source>
</reference>
<reference evidence="7 9" key="1">
    <citation type="submission" date="2018-06" db="EMBL/GenBank/DDBJ databases">
        <title>Complete Genome Sequence of the Microcystin-Degrading Bacterium Sphingosinicella microcystinivorans Strain B-9.</title>
        <authorList>
            <person name="Jin H."/>
            <person name="Nishizawa T."/>
            <person name="Guo Y."/>
            <person name="Nishizawa A."/>
            <person name="Park H."/>
            <person name="Kato H."/>
            <person name="Tsuji K."/>
            <person name="Harada K."/>
        </authorList>
    </citation>
    <scope>NUCLEOTIDE SEQUENCE [LARGE SCALE GENOMIC DNA]</scope>
    <source>
        <strain evidence="7 9">B9</strain>
    </source>
</reference>
<dbReference type="PROSITE" id="PS00197">
    <property type="entry name" value="2FE2S_FER_1"/>
    <property type="match status" value="1"/>
</dbReference>
<dbReference type="GO" id="GO:0051537">
    <property type="term" value="F:2 iron, 2 sulfur cluster binding"/>
    <property type="evidence" value="ECO:0007669"/>
    <property type="project" value="UniProtKB-KW"/>
</dbReference>
<dbReference type="InterPro" id="IPR001041">
    <property type="entry name" value="2Fe-2S_ferredoxin-type"/>
</dbReference>
<dbReference type="KEGG" id="smic:SmB9_11400"/>
<dbReference type="Gene3D" id="3.10.20.30">
    <property type="match status" value="1"/>
</dbReference>
<keyword evidence="3" id="KW-0560">Oxidoreductase</keyword>
<feature type="domain" description="2Fe-2S ferredoxin-type" evidence="6">
    <location>
        <begin position="1"/>
        <end position="76"/>
    </location>
</feature>
<evidence type="ECO:0000313" key="8">
    <source>
        <dbReference type="EMBL" id="RKS90567.1"/>
    </source>
</evidence>
<evidence type="ECO:0000256" key="1">
    <source>
        <dbReference type="ARBA" id="ARBA00022714"/>
    </source>
</evidence>
<gene>
    <name evidence="8" type="ORF">DFR51_0104</name>
    <name evidence="7" type="ORF">SmB9_11400</name>
</gene>
<dbReference type="Pfam" id="PF00111">
    <property type="entry name" value="Fer2"/>
    <property type="match status" value="1"/>
</dbReference>
<dbReference type="InterPro" id="IPR012675">
    <property type="entry name" value="Beta-grasp_dom_sf"/>
</dbReference>
<dbReference type="Proteomes" id="UP000275727">
    <property type="component" value="Chromosome"/>
</dbReference>
<evidence type="ECO:0000313" key="10">
    <source>
        <dbReference type="Proteomes" id="UP000276029"/>
    </source>
</evidence>
<dbReference type="InterPro" id="IPR006058">
    <property type="entry name" value="2Fe2S_fd_BS"/>
</dbReference>
<protein>
    <submittedName>
        <fullName evidence="8">Isoquinoline 1-oxidoreductase alpha subunit</fullName>
    </submittedName>
</protein>
<dbReference type="InterPro" id="IPR036010">
    <property type="entry name" value="2Fe-2S_ferredoxin-like_sf"/>
</dbReference>
<keyword evidence="2" id="KW-0479">Metal-binding</keyword>
<keyword evidence="4" id="KW-0408">Iron</keyword>
<accession>A0AAD1D4Y2</accession>
<evidence type="ECO:0000259" key="6">
    <source>
        <dbReference type="PROSITE" id="PS51085"/>
    </source>
</evidence>
<dbReference type="RefSeq" id="WP_121047104.1">
    <property type="nucleotide sequence ID" value="NZ_AP018711.1"/>
</dbReference>
<dbReference type="CDD" id="cd00207">
    <property type="entry name" value="fer2"/>
    <property type="match status" value="1"/>
</dbReference>
<evidence type="ECO:0000256" key="3">
    <source>
        <dbReference type="ARBA" id="ARBA00023002"/>
    </source>
</evidence>
<dbReference type="Gene3D" id="1.10.150.120">
    <property type="entry name" value="[2Fe-2S]-binding domain"/>
    <property type="match status" value="1"/>
</dbReference>
<dbReference type="GO" id="GO:0016491">
    <property type="term" value="F:oxidoreductase activity"/>
    <property type="evidence" value="ECO:0007669"/>
    <property type="project" value="UniProtKB-KW"/>
</dbReference>
<organism evidence="7 9">
    <name type="scientific">Sphingosinicella microcystinivorans</name>
    <dbReference type="NCBI Taxonomy" id="335406"/>
    <lineage>
        <taxon>Bacteria</taxon>
        <taxon>Pseudomonadati</taxon>
        <taxon>Pseudomonadota</taxon>
        <taxon>Alphaproteobacteria</taxon>
        <taxon>Sphingomonadales</taxon>
        <taxon>Sphingosinicellaceae</taxon>
        <taxon>Sphingosinicella</taxon>
    </lineage>
</organism>
<proteinExistence type="predicted"/>
<dbReference type="EMBL" id="RBWX01000007">
    <property type="protein sequence ID" value="RKS90567.1"/>
    <property type="molecule type" value="Genomic_DNA"/>
</dbReference>
<dbReference type="InterPro" id="IPR051452">
    <property type="entry name" value="Diverse_Oxidoreductases"/>
</dbReference>
<evidence type="ECO:0000313" key="9">
    <source>
        <dbReference type="Proteomes" id="UP000275727"/>
    </source>
</evidence>
<dbReference type="Pfam" id="PF01799">
    <property type="entry name" value="Fer2_2"/>
    <property type="match status" value="1"/>
</dbReference>
<sequence>MTRFTINGNPVAFDLPADTPLLWALRDAMNLTGTKFGCGAGLCGACTVHIDGQAQRSCQVNIGDIEGTFVTTIEGLSKDGNHPVQQAWIAEQVPQCGYCQPGMIMAAAAFLKDTPKPTEDDIKTGITNLCRCGTYPRIKKAILRAAGTPKEG</sequence>
<dbReference type="AlphaFoldDB" id="A0AAD1D4Y2"/>
<dbReference type="InterPro" id="IPR002888">
    <property type="entry name" value="2Fe-2S-bd"/>
</dbReference>
<dbReference type="SUPFAM" id="SSF47741">
    <property type="entry name" value="CO dehydrogenase ISP C-domain like"/>
    <property type="match status" value="1"/>
</dbReference>
<dbReference type="Proteomes" id="UP000276029">
    <property type="component" value="Unassembled WGS sequence"/>
</dbReference>
<evidence type="ECO:0000256" key="5">
    <source>
        <dbReference type="ARBA" id="ARBA00023014"/>
    </source>
</evidence>
<dbReference type="SUPFAM" id="SSF54292">
    <property type="entry name" value="2Fe-2S ferredoxin-like"/>
    <property type="match status" value="1"/>
</dbReference>
<keyword evidence="10" id="KW-1185">Reference proteome</keyword>
<evidence type="ECO:0000256" key="4">
    <source>
        <dbReference type="ARBA" id="ARBA00023004"/>
    </source>
</evidence>
<dbReference type="PANTHER" id="PTHR44379">
    <property type="entry name" value="OXIDOREDUCTASE WITH IRON-SULFUR SUBUNIT"/>
    <property type="match status" value="1"/>
</dbReference>